<accession>A0A444WGC9</accession>
<evidence type="ECO:0000313" key="1">
    <source>
        <dbReference type="EMBL" id="RYJ44913.1"/>
    </source>
</evidence>
<keyword evidence="1" id="KW-0449">Lipoprotein</keyword>
<protein>
    <submittedName>
        <fullName evidence="1">Putative lipoprotein</fullName>
    </submittedName>
</protein>
<dbReference type="Proteomes" id="UP000289775">
    <property type="component" value="Unassembled WGS sequence"/>
</dbReference>
<dbReference type="AlphaFoldDB" id="A0A444WGC9"/>
<sequence>MKNTFMKKLLAILSVIFFISCDDGDMTFKSFDFGDATLQYCSQNNLIYKVNGTEMLILDIPSSYFANVESGEEGEDIVIGNNNKVIYRNYNSTANSSVICSDIPPSSPIVVEEWNASAGGTLKIITEKLDNNSYQHIIKIVYLEFINGEQSTVIENQNFGTYTTEPSYNFEFITDSNGNEIDVLHCDGDAGLIFKYNASYEALKLDLTPEVKNTLFINEVTQEDEYRVYEFDENNRIIFDIYSGSLSSDVICSNVPPVNPVTLERWNGDGGEIRVRTTISEIDGSYEHHIALVGITFINSGNTEETFEIQEYYPEDETEYPFGVYP</sequence>
<gene>
    <name evidence="1" type="ORF">NU09_0547</name>
</gene>
<reference evidence="1 2" key="1">
    <citation type="submission" date="2014-12" db="EMBL/GenBank/DDBJ databases">
        <title>Genome sequence of Flavobacterium beibuense RSKm HC5.</title>
        <authorList>
            <person name="Kim J.F."/>
            <person name="Song J.Y."/>
            <person name="Kwak M.-J."/>
            <person name="Lee S.-W."/>
        </authorList>
    </citation>
    <scope>NUCLEOTIDE SEQUENCE [LARGE SCALE GENOMIC DNA]</scope>
    <source>
        <strain evidence="1 2">RSKm HC5</strain>
    </source>
</reference>
<proteinExistence type="predicted"/>
<keyword evidence="2" id="KW-1185">Reference proteome</keyword>
<dbReference type="PROSITE" id="PS51257">
    <property type="entry name" value="PROKAR_LIPOPROTEIN"/>
    <property type="match status" value="1"/>
</dbReference>
<evidence type="ECO:0000313" key="2">
    <source>
        <dbReference type="Proteomes" id="UP000289775"/>
    </source>
</evidence>
<dbReference type="EMBL" id="JUIW01000002">
    <property type="protein sequence ID" value="RYJ44913.1"/>
    <property type="molecule type" value="Genomic_DNA"/>
</dbReference>
<comment type="caution">
    <text evidence="1">The sequence shown here is derived from an EMBL/GenBank/DDBJ whole genome shotgun (WGS) entry which is preliminary data.</text>
</comment>
<name>A0A444WGC9_9FLAO</name>
<organism evidence="1 2">
    <name type="scientific">Flavobacterium beibuense</name>
    <dbReference type="NCBI Taxonomy" id="657326"/>
    <lineage>
        <taxon>Bacteria</taxon>
        <taxon>Pseudomonadati</taxon>
        <taxon>Bacteroidota</taxon>
        <taxon>Flavobacteriia</taxon>
        <taxon>Flavobacteriales</taxon>
        <taxon>Flavobacteriaceae</taxon>
        <taxon>Flavobacterium</taxon>
    </lineage>
</organism>